<dbReference type="OrthoDB" id="9802090at2"/>
<evidence type="ECO:0000256" key="7">
    <source>
        <dbReference type="ARBA" id="ARBA00060552"/>
    </source>
</evidence>
<gene>
    <name evidence="9" type="primary">trmB</name>
    <name evidence="10" type="ordered locus">Desde_2626</name>
</gene>
<evidence type="ECO:0000256" key="4">
    <source>
        <dbReference type="ARBA" id="ARBA00022679"/>
    </source>
</evidence>
<keyword evidence="4 9" id="KW-0808">Transferase</keyword>
<dbReference type="FunFam" id="3.40.50.150:FF:000035">
    <property type="entry name" value="tRNA (guanine-N(7)-)-methyltransferase"/>
    <property type="match status" value="1"/>
</dbReference>
<reference evidence="11" key="1">
    <citation type="submission" date="2012-06" db="EMBL/GenBank/DDBJ databases">
        <title>Complete sequence of Desulfitobacterium dehalogenans ATCC 51507.</title>
        <authorList>
            <person name="Lucas S."/>
            <person name="Han J."/>
            <person name="Lapidus A."/>
            <person name="Cheng J.-F."/>
            <person name="Goodwin L."/>
            <person name="Pitluck S."/>
            <person name="Peters L."/>
            <person name="Ovchinnikova G."/>
            <person name="Teshima H."/>
            <person name="Detter J.C."/>
            <person name="Han C."/>
            <person name="Tapia R."/>
            <person name="Land M."/>
            <person name="Hauser L."/>
            <person name="Kyrpides N."/>
            <person name="Ivanova N."/>
            <person name="Pagani I."/>
            <person name="Kruse T."/>
            <person name="de Vos W.M."/>
            <person name="Smidt H."/>
            <person name="Woyke T."/>
        </authorList>
    </citation>
    <scope>NUCLEOTIDE SEQUENCE [LARGE SCALE GENOMIC DNA]</scope>
    <source>
        <strain evidence="11">ATCC 51507 / DSM 9161 / JW/IU-DC1</strain>
    </source>
</reference>
<dbReference type="EMBL" id="CP003348">
    <property type="protein sequence ID" value="AFM00948.1"/>
    <property type="molecule type" value="Genomic_DNA"/>
</dbReference>
<dbReference type="HAMAP" id="MF_01057">
    <property type="entry name" value="tRNA_methyltr_TrmB"/>
    <property type="match status" value="1"/>
</dbReference>
<dbReference type="NCBIfam" id="NF001080">
    <property type="entry name" value="PRK00121.2-2"/>
    <property type="match status" value="1"/>
</dbReference>
<dbReference type="Pfam" id="PF02390">
    <property type="entry name" value="Methyltransf_4"/>
    <property type="match status" value="1"/>
</dbReference>
<evidence type="ECO:0000313" key="11">
    <source>
        <dbReference type="Proteomes" id="UP000006053"/>
    </source>
</evidence>
<dbReference type="RefSeq" id="WP_014794429.1">
    <property type="nucleotide sequence ID" value="NC_018017.1"/>
</dbReference>
<dbReference type="HOGENOM" id="CLU_050910_2_1_9"/>
<reference evidence="10 11" key="2">
    <citation type="journal article" date="2015" name="J. Bacteriol.">
        <title>Genomic, proteomic, and biochemical analysis of the organohalide respiratory pathway in Desulfitobacterium dehalogenans.</title>
        <authorList>
            <person name="Kruse T."/>
            <person name="van de Pas B.A."/>
            <person name="Atteia A."/>
            <person name="Krab K."/>
            <person name="Hagen W.R."/>
            <person name="Goodwin L."/>
            <person name="Chain P."/>
            <person name="Boeren S."/>
            <person name="Maphosa F."/>
            <person name="Schraa G."/>
            <person name="de Vos W.M."/>
            <person name="van der Oost J."/>
            <person name="Smidt H."/>
            <person name="Stams A.J."/>
        </authorList>
    </citation>
    <scope>NUCLEOTIDE SEQUENCE [LARGE SCALE GENOMIC DNA]</scope>
    <source>
        <strain evidence="11">ATCC 51507 / DSM 9161 / JW/IU-DC1</strain>
    </source>
</reference>
<dbReference type="UniPathway" id="UPA00989"/>
<dbReference type="KEGG" id="ddh:Desde_2626"/>
<evidence type="ECO:0000256" key="5">
    <source>
        <dbReference type="ARBA" id="ARBA00022691"/>
    </source>
</evidence>
<proteinExistence type="inferred from homology"/>
<keyword evidence="3 9" id="KW-0489">Methyltransferase</keyword>
<comment type="function">
    <text evidence="2 9">Catalyzes the formation of N(7)-methylguanine at position 46 (m7G46) in tRNA.</text>
</comment>
<dbReference type="InterPro" id="IPR055361">
    <property type="entry name" value="tRNA_methyltr_TrmB_bact"/>
</dbReference>
<dbReference type="eggNOG" id="COG0220">
    <property type="taxonomic scope" value="Bacteria"/>
</dbReference>
<feature type="binding site" evidence="9">
    <location>
        <position position="68"/>
    </location>
    <ligand>
        <name>S-adenosyl-L-methionine</name>
        <dbReference type="ChEBI" id="CHEBI:59789"/>
    </ligand>
</feature>
<comment type="similarity">
    <text evidence="8 9">Belongs to the class I-like SAM-binding methyltransferase superfamily. TrmB family.</text>
</comment>
<dbReference type="InterPro" id="IPR029063">
    <property type="entry name" value="SAM-dependent_MTases_sf"/>
</dbReference>
<dbReference type="SUPFAM" id="SSF53335">
    <property type="entry name" value="S-adenosyl-L-methionine-dependent methyltransferases"/>
    <property type="match status" value="1"/>
</dbReference>
<keyword evidence="11" id="KW-1185">Reference proteome</keyword>
<dbReference type="PANTHER" id="PTHR23417:SF14">
    <property type="entry name" value="PENTACOTRIPEPTIDE-REPEAT REGION OF PRORP DOMAIN-CONTAINING PROTEIN"/>
    <property type="match status" value="1"/>
</dbReference>
<dbReference type="Gene3D" id="3.40.50.150">
    <property type="entry name" value="Vaccinia Virus protein VP39"/>
    <property type="match status" value="1"/>
</dbReference>
<dbReference type="NCBIfam" id="TIGR00091">
    <property type="entry name" value="tRNA (guanosine(46)-N7)-methyltransferase TrmB"/>
    <property type="match status" value="1"/>
</dbReference>
<comment type="catalytic activity">
    <reaction evidence="1 9">
        <text>guanosine(46) in tRNA + S-adenosyl-L-methionine = N(7)-methylguanosine(46) in tRNA + S-adenosyl-L-homocysteine</text>
        <dbReference type="Rhea" id="RHEA:42708"/>
        <dbReference type="Rhea" id="RHEA-COMP:10188"/>
        <dbReference type="Rhea" id="RHEA-COMP:10189"/>
        <dbReference type="ChEBI" id="CHEBI:57856"/>
        <dbReference type="ChEBI" id="CHEBI:59789"/>
        <dbReference type="ChEBI" id="CHEBI:74269"/>
        <dbReference type="ChEBI" id="CHEBI:74480"/>
        <dbReference type="EC" id="2.1.1.33"/>
    </reaction>
</comment>
<dbReference type="InterPro" id="IPR003358">
    <property type="entry name" value="tRNA_(Gua-N-7)_MeTrfase_Trmb"/>
</dbReference>
<evidence type="ECO:0000256" key="1">
    <source>
        <dbReference type="ARBA" id="ARBA00000142"/>
    </source>
</evidence>
<feature type="binding site" evidence="9">
    <location>
        <position position="117"/>
    </location>
    <ligand>
        <name>S-adenosyl-L-methionine</name>
        <dbReference type="ChEBI" id="CHEBI:59789"/>
    </ligand>
</feature>
<keyword evidence="5 9" id="KW-0949">S-adenosyl-L-methionine</keyword>
<sequence precursor="true">MRLRRKAWARPELENDPKVIYNPMDYKENWHEVFGKDQPIHLELGCGRGQFISQCAELNSHINYIAIDLYDEVLVKALRKINEKNLINVRIIPMNIAKLEDIFNKDQIEKIYINFCNPWPSRRHHHKRLTHPQFLTVYKKLMKDHSEIWFKTDDDELFKDSLKYFESEGFIEKYRTFDLHRSEFRENVMTEYEEKFSNQGIKIKFGIFAVNKTIL</sequence>
<evidence type="ECO:0000313" key="10">
    <source>
        <dbReference type="EMBL" id="AFM00948.1"/>
    </source>
</evidence>
<evidence type="ECO:0000256" key="3">
    <source>
        <dbReference type="ARBA" id="ARBA00022603"/>
    </source>
</evidence>
<dbReference type="EC" id="2.1.1.33" evidence="9"/>
<evidence type="ECO:0000256" key="9">
    <source>
        <dbReference type="HAMAP-Rule" id="MF_01057"/>
    </source>
</evidence>
<dbReference type="CDD" id="cd02440">
    <property type="entry name" value="AdoMet_MTases"/>
    <property type="match status" value="1"/>
</dbReference>
<evidence type="ECO:0000256" key="8">
    <source>
        <dbReference type="ARBA" id="ARBA00060767"/>
    </source>
</evidence>
<organism evidence="10 11">
    <name type="scientific">Desulfitobacterium dehalogenans (strain ATCC 51507 / DSM 9161 / JW/IU-DC1)</name>
    <dbReference type="NCBI Taxonomy" id="756499"/>
    <lineage>
        <taxon>Bacteria</taxon>
        <taxon>Bacillati</taxon>
        <taxon>Bacillota</taxon>
        <taxon>Clostridia</taxon>
        <taxon>Eubacteriales</taxon>
        <taxon>Desulfitobacteriaceae</taxon>
        <taxon>Desulfitobacterium</taxon>
    </lineage>
</organism>
<feature type="binding site" evidence="9">
    <location>
        <position position="153"/>
    </location>
    <ligand>
        <name>substrate</name>
    </ligand>
</feature>
<comment type="caution">
    <text evidence="9">Lacks conserved residue(s) required for the propagation of feature annotation.</text>
</comment>
<feature type="binding site" evidence="9">
    <location>
        <position position="43"/>
    </location>
    <ligand>
        <name>S-adenosyl-L-methionine</name>
        <dbReference type="ChEBI" id="CHEBI:59789"/>
    </ligand>
</feature>
<protein>
    <recommendedName>
        <fullName evidence="9">tRNA (guanine-N(7)-)-methyltransferase</fullName>
        <ecNumber evidence="9">2.1.1.33</ecNumber>
    </recommendedName>
    <alternativeName>
        <fullName evidence="9">tRNA (guanine(46)-N(7))-methyltransferase</fullName>
    </alternativeName>
    <alternativeName>
        <fullName evidence="9">tRNA(m7G46)-methyltransferase</fullName>
    </alternativeName>
</protein>
<feature type="binding site" evidence="9">
    <location>
        <position position="95"/>
    </location>
    <ligand>
        <name>S-adenosyl-L-methionine</name>
        <dbReference type="ChEBI" id="CHEBI:59789"/>
    </ligand>
</feature>
<comment type="pathway">
    <text evidence="7 9">tRNA modification; N(7)-methylguanine-tRNA biosynthesis.</text>
</comment>
<dbReference type="PROSITE" id="PS51625">
    <property type="entry name" value="SAM_MT_TRMB"/>
    <property type="match status" value="1"/>
</dbReference>
<dbReference type="AlphaFoldDB" id="I4AAG3"/>
<dbReference type="GO" id="GO:0008176">
    <property type="term" value="F:tRNA (guanine(46)-N7)-methyltransferase activity"/>
    <property type="evidence" value="ECO:0007669"/>
    <property type="project" value="UniProtKB-UniRule"/>
</dbReference>
<evidence type="ECO:0000256" key="2">
    <source>
        <dbReference type="ARBA" id="ARBA00003015"/>
    </source>
</evidence>
<feature type="binding site" evidence="9">
    <location>
        <begin position="190"/>
        <end position="193"/>
    </location>
    <ligand>
        <name>substrate</name>
    </ligand>
</feature>
<keyword evidence="6 9" id="KW-0819">tRNA processing</keyword>
<dbReference type="STRING" id="756499.Desde_2626"/>
<evidence type="ECO:0000256" key="6">
    <source>
        <dbReference type="ARBA" id="ARBA00022694"/>
    </source>
</evidence>
<dbReference type="GO" id="GO:0043527">
    <property type="term" value="C:tRNA methyltransferase complex"/>
    <property type="evidence" value="ECO:0007669"/>
    <property type="project" value="TreeGrafter"/>
</dbReference>
<dbReference type="PANTHER" id="PTHR23417">
    <property type="entry name" value="3-DEOXY-D-MANNO-OCTULOSONIC-ACID TRANSFERASE/TRNA GUANINE-N 7 - -METHYLTRANSFERASE"/>
    <property type="match status" value="1"/>
</dbReference>
<accession>I4AAG3</accession>
<name>I4AAG3_DESDJ</name>
<dbReference type="Proteomes" id="UP000006053">
    <property type="component" value="Chromosome"/>
</dbReference>